<dbReference type="InterPro" id="IPR036388">
    <property type="entry name" value="WH-like_DNA-bd_sf"/>
</dbReference>
<dbReference type="Pfam" id="PF00196">
    <property type="entry name" value="GerE"/>
    <property type="match status" value="1"/>
</dbReference>
<organism evidence="5 6">
    <name type="scientific">Poriferisphaera corsica</name>
    <dbReference type="NCBI Taxonomy" id="2528020"/>
    <lineage>
        <taxon>Bacteria</taxon>
        <taxon>Pseudomonadati</taxon>
        <taxon>Planctomycetota</taxon>
        <taxon>Phycisphaerae</taxon>
        <taxon>Phycisphaerales</taxon>
        <taxon>Phycisphaeraceae</taxon>
        <taxon>Poriferisphaera</taxon>
    </lineage>
</organism>
<sequence>MKPITPVQTSPSLHQKDVRAIVQLFSKIAMMQGSIQAKKRKLMQGLCDLVDADYWLWNVMRFEPNNIPIAYDVLYNMPEDIFTAFAAINYELPKDEVTQQIIHHSTSNRHWTRRRPQLVSQSLFEQSDAYKKHLYRTDLGDSLISIYPINPEQFIFSSCCIHRSKSKPSFSDRDCLINHILISEVDWLHQFELSETPNSPPAPLPPRLQTVFTLIIEGYTPKRIAHLLNLTENTVRTYIRHIYKHFKVSSRIELTKRFTHGDGNQLPS</sequence>
<evidence type="ECO:0000256" key="1">
    <source>
        <dbReference type="ARBA" id="ARBA00023015"/>
    </source>
</evidence>
<dbReference type="EMBL" id="CP036425">
    <property type="protein sequence ID" value="QDU32703.1"/>
    <property type="molecule type" value="Genomic_DNA"/>
</dbReference>
<dbReference type="GO" id="GO:0003677">
    <property type="term" value="F:DNA binding"/>
    <property type="evidence" value="ECO:0007669"/>
    <property type="project" value="UniProtKB-KW"/>
</dbReference>
<dbReference type="KEGG" id="pcor:KS4_07370"/>
<keyword evidence="2" id="KW-0238">DNA-binding</keyword>
<dbReference type="Gene3D" id="1.10.10.10">
    <property type="entry name" value="Winged helix-like DNA-binding domain superfamily/Winged helix DNA-binding domain"/>
    <property type="match status" value="1"/>
</dbReference>
<name>A0A517YR50_9BACT</name>
<protein>
    <submittedName>
        <fullName evidence="5">Transcriptional regulator NarL</fullName>
    </submittedName>
</protein>
<feature type="domain" description="HTH luxR-type" evidence="4">
    <location>
        <begin position="197"/>
        <end position="262"/>
    </location>
</feature>
<dbReference type="AlphaFoldDB" id="A0A517YR50"/>
<evidence type="ECO:0000256" key="3">
    <source>
        <dbReference type="ARBA" id="ARBA00023163"/>
    </source>
</evidence>
<proteinExistence type="predicted"/>
<dbReference type="InterPro" id="IPR016032">
    <property type="entry name" value="Sig_transdc_resp-reg_C-effctor"/>
</dbReference>
<dbReference type="InterPro" id="IPR000792">
    <property type="entry name" value="Tscrpt_reg_LuxR_C"/>
</dbReference>
<dbReference type="GO" id="GO:0006355">
    <property type="term" value="P:regulation of DNA-templated transcription"/>
    <property type="evidence" value="ECO:0007669"/>
    <property type="project" value="InterPro"/>
</dbReference>
<dbReference type="SMART" id="SM00421">
    <property type="entry name" value="HTH_LUXR"/>
    <property type="match status" value="1"/>
</dbReference>
<accession>A0A517YR50</accession>
<evidence type="ECO:0000259" key="4">
    <source>
        <dbReference type="PROSITE" id="PS50043"/>
    </source>
</evidence>
<evidence type="ECO:0000256" key="2">
    <source>
        <dbReference type="ARBA" id="ARBA00023125"/>
    </source>
</evidence>
<dbReference type="PROSITE" id="PS50043">
    <property type="entry name" value="HTH_LUXR_2"/>
    <property type="match status" value="1"/>
</dbReference>
<keyword evidence="1" id="KW-0805">Transcription regulation</keyword>
<dbReference type="CDD" id="cd06170">
    <property type="entry name" value="LuxR_C_like"/>
    <property type="match status" value="1"/>
</dbReference>
<keyword evidence="3" id="KW-0804">Transcription</keyword>
<dbReference type="OrthoDB" id="252792at2"/>
<dbReference type="PANTHER" id="PTHR44688:SF16">
    <property type="entry name" value="DNA-BINDING TRANSCRIPTIONAL ACTIVATOR DEVR_DOSR"/>
    <property type="match status" value="1"/>
</dbReference>
<gene>
    <name evidence="5" type="ORF">KS4_07370</name>
</gene>
<keyword evidence="6" id="KW-1185">Reference proteome</keyword>
<dbReference type="PANTHER" id="PTHR44688">
    <property type="entry name" value="DNA-BINDING TRANSCRIPTIONAL ACTIVATOR DEVR_DOSR"/>
    <property type="match status" value="1"/>
</dbReference>
<dbReference type="Proteomes" id="UP000317369">
    <property type="component" value="Chromosome"/>
</dbReference>
<dbReference type="SUPFAM" id="SSF46894">
    <property type="entry name" value="C-terminal effector domain of the bipartite response regulators"/>
    <property type="match status" value="1"/>
</dbReference>
<evidence type="ECO:0000313" key="5">
    <source>
        <dbReference type="EMBL" id="QDU32703.1"/>
    </source>
</evidence>
<dbReference type="RefSeq" id="WP_145074689.1">
    <property type="nucleotide sequence ID" value="NZ_CP036425.1"/>
</dbReference>
<reference evidence="5 6" key="1">
    <citation type="submission" date="2019-02" db="EMBL/GenBank/DDBJ databases">
        <title>Deep-cultivation of Planctomycetes and their phenomic and genomic characterization uncovers novel biology.</title>
        <authorList>
            <person name="Wiegand S."/>
            <person name="Jogler M."/>
            <person name="Boedeker C."/>
            <person name="Pinto D."/>
            <person name="Vollmers J."/>
            <person name="Rivas-Marin E."/>
            <person name="Kohn T."/>
            <person name="Peeters S.H."/>
            <person name="Heuer A."/>
            <person name="Rast P."/>
            <person name="Oberbeckmann S."/>
            <person name="Bunk B."/>
            <person name="Jeske O."/>
            <person name="Meyerdierks A."/>
            <person name="Storesund J.E."/>
            <person name="Kallscheuer N."/>
            <person name="Luecker S."/>
            <person name="Lage O.M."/>
            <person name="Pohl T."/>
            <person name="Merkel B.J."/>
            <person name="Hornburger P."/>
            <person name="Mueller R.-W."/>
            <person name="Bruemmer F."/>
            <person name="Labrenz M."/>
            <person name="Spormann A.M."/>
            <person name="Op den Camp H."/>
            <person name="Overmann J."/>
            <person name="Amann R."/>
            <person name="Jetten M.S.M."/>
            <person name="Mascher T."/>
            <person name="Medema M.H."/>
            <person name="Devos D.P."/>
            <person name="Kaster A.-K."/>
            <person name="Ovreas L."/>
            <person name="Rohde M."/>
            <person name="Galperin M.Y."/>
            <person name="Jogler C."/>
        </authorList>
    </citation>
    <scope>NUCLEOTIDE SEQUENCE [LARGE SCALE GENOMIC DNA]</scope>
    <source>
        <strain evidence="5 6">KS4</strain>
    </source>
</reference>
<evidence type="ECO:0000313" key="6">
    <source>
        <dbReference type="Proteomes" id="UP000317369"/>
    </source>
</evidence>